<comment type="caution">
    <text evidence="9">The sequence shown here is derived from an EMBL/GenBank/DDBJ whole genome shotgun (WGS) entry which is preliminary data.</text>
</comment>
<dbReference type="InterPro" id="IPR034079">
    <property type="entry name" value="R3H_KhpB"/>
</dbReference>
<feature type="domain" description="R3H" evidence="8">
    <location>
        <begin position="175"/>
        <end position="240"/>
    </location>
</feature>
<evidence type="ECO:0000259" key="8">
    <source>
        <dbReference type="PROSITE" id="PS51061"/>
    </source>
</evidence>
<proteinExistence type="inferred from homology"/>
<evidence type="ECO:0000256" key="5">
    <source>
        <dbReference type="ARBA" id="ARBA00023316"/>
    </source>
</evidence>
<accession>A0A4R1BFF2</accession>
<evidence type="ECO:0000256" key="1">
    <source>
        <dbReference type="ARBA" id="ARBA00022490"/>
    </source>
</evidence>
<dbReference type="SUPFAM" id="SSF82708">
    <property type="entry name" value="R3H domain"/>
    <property type="match status" value="1"/>
</dbReference>
<dbReference type="NCBIfam" id="NF041568">
    <property type="entry name" value="Jag_EloR"/>
    <property type="match status" value="1"/>
</dbReference>
<keyword evidence="5 6" id="KW-0961">Cell wall biogenesis/degradation</keyword>
<dbReference type="InterPro" id="IPR032782">
    <property type="entry name" value="KhpB_N"/>
</dbReference>
<dbReference type="OrthoDB" id="9794483at2"/>
<dbReference type="Gene3D" id="3.30.30.80">
    <property type="entry name" value="probable RNA-binding protein from clostridium symbiosum atcc 14940"/>
    <property type="match status" value="1"/>
</dbReference>
<evidence type="ECO:0000256" key="3">
    <source>
        <dbReference type="ARBA" id="ARBA00022960"/>
    </source>
</evidence>
<evidence type="ECO:0000256" key="4">
    <source>
        <dbReference type="ARBA" id="ARBA00023186"/>
    </source>
</evidence>
<keyword evidence="3 6" id="KW-0133">Cell shape</keyword>
<dbReference type="Pfam" id="PF01424">
    <property type="entry name" value="R3H"/>
    <property type="match status" value="1"/>
</dbReference>
<dbReference type="CDD" id="cd02414">
    <property type="entry name" value="KH-II_Jag"/>
    <property type="match status" value="1"/>
</dbReference>
<dbReference type="HAMAP" id="MF_00867">
    <property type="entry name" value="KhpB"/>
    <property type="match status" value="1"/>
</dbReference>
<dbReference type="CDD" id="cd02644">
    <property type="entry name" value="R3H_jag"/>
    <property type="match status" value="1"/>
</dbReference>
<dbReference type="GO" id="GO:0071555">
    <property type="term" value="P:cell wall organization"/>
    <property type="evidence" value="ECO:0007669"/>
    <property type="project" value="UniProtKB-KW"/>
</dbReference>
<name>A0A4R1BFF2_9ACTN</name>
<comment type="domain">
    <text evidence="6">Has an N-terminal Jag-N domain and 2 RNA-binding domains (KH and R3H).</text>
</comment>
<keyword evidence="10" id="KW-1185">Reference proteome</keyword>
<sequence length="240" mass="26886">MNTEKIEFHAGTVDEALDKASARLGIPREQLSYEVLDPGSAGFLGLGTRDARILVENDARTPDSRAIVEEVFAESGGETTEEEARPSGEASPEILKTTREQLTRIVENMGLTSCEVEVYDAGEIIAADVRCEESGLFIGHKGETIDAVQYLLNVAVYRRHEYEKKIVVDCEGYRQRRIEAVQSIAHRTARRSIKERRPLKLPPMNAAERRAVHLYLKDNPKVTTVSEGRDENRRVVVKPL</sequence>
<reference evidence="9 10" key="1">
    <citation type="submission" date="2019-03" db="EMBL/GenBank/DDBJ databases">
        <title>Whole genome sequence of a novel Rubrobacter taiwanensis strain, isolated from Yellowstone National Park.</title>
        <authorList>
            <person name="Freed S."/>
            <person name="Ramaley R.F."/>
            <person name="Kyndt J.A."/>
        </authorList>
    </citation>
    <scope>NUCLEOTIDE SEQUENCE [LARGE SCALE GENOMIC DNA]</scope>
    <source>
        <strain evidence="9 10">Yellowstone</strain>
    </source>
</reference>
<dbReference type="RefSeq" id="WP_132692132.1">
    <property type="nucleotide sequence ID" value="NZ_SKBU01000020.1"/>
</dbReference>
<feature type="region of interest" description="Disordered" evidence="7">
    <location>
        <begin position="72"/>
        <end position="93"/>
    </location>
</feature>
<dbReference type="InterPro" id="IPR038008">
    <property type="entry name" value="Jag_KH"/>
</dbReference>
<dbReference type="GO" id="GO:0009252">
    <property type="term" value="P:peptidoglycan biosynthetic process"/>
    <property type="evidence" value="ECO:0007669"/>
    <property type="project" value="UniProtKB-UniRule"/>
</dbReference>
<dbReference type="Pfam" id="PF13083">
    <property type="entry name" value="KH_KhpA-B"/>
    <property type="match status" value="1"/>
</dbReference>
<evidence type="ECO:0000256" key="6">
    <source>
        <dbReference type="HAMAP-Rule" id="MF_00867"/>
    </source>
</evidence>
<dbReference type="EMBL" id="SKBU01000020">
    <property type="protein sequence ID" value="TCJ15916.1"/>
    <property type="molecule type" value="Genomic_DNA"/>
</dbReference>
<keyword evidence="4 6" id="KW-0143">Chaperone</keyword>
<comment type="similarity">
    <text evidence="6">Belongs to the KhpB RNA-binding protein family.</text>
</comment>
<evidence type="ECO:0000256" key="2">
    <source>
        <dbReference type="ARBA" id="ARBA00022884"/>
    </source>
</evidence>
<dbReference type="AlphaFoldDB" id="A0A4R1BFF2"/>
<dbReference type="Proteomes" id="UP000295244">
    <property type="component" value="Unassembled WGS sequence"/>
</dbReference>
<dbReference type="SMART" id="SM01245">
    <property type="entry name" value="Jag_N"/>
    <property type="match status" value="1"/>
</dbReference>
<dbReference type="PROSITE" id="PS51061">
    <property type="entry name" value="R3H"/>
    <property type="match status" value="1"/>
</dbReference>
<dbReference type="PANTHER" id="PTHR35800:SF1">
    <property type="entry name" value="RNA-BINDING PROTEIN KHPB"/>
    <property type="match status" value="1"/>
</dbReference>
<dbReference type="Gene3D" id="3.30.1370.50">
    <property type="entry name" value="R3H-like domain"/>
    <property type="match status" value="1"/>
</dbReference>
<keyword evidence="2 6" id="KW-0694">RNA-binding</keyword>
<dbReference type="Gene3D" id="3.30.300.20">
    <property type="match status" value="1"/>
</dbReference>
<evidence type="ECO:0000313" key="9">
    <source>
        <dbReference type="EMBL" id="TCJ15916.1"/>
    </source>
</evidence>
<protein>
    <recommendedName>
        <fullName evidence="6">RNA-binding protein KhpB</fullName>
    </recommendedName>
    <alternativeName>
        <fullName evidence="6">RNA-binding protein EloR</fullName>
    </alternativeName>
</protein>
<dbReference type="GO" id="GO:0008360">
    <property type="term" value="P:regulation of cell shape"/>
    <property type="evidence" value="ECO:0007669"/>
    <property type="project" value="UniProtKB-KW"/>
</dbReference>
<evidence type="ECO:0000313" key="10">
    <source>
        <dbReference type="Proteomes" id="UP000295244"/>
    </source>
</evidence>
<dbReference type="SMART" id="SM00393">
    <property type="entry name" value="R3H"/>
    <property type="match status" value="1"/>
</dbReference>
<dbReference type="PANTHER" id="PTHR35800">
    <property type="entry name" value="PROTEIN JAG"/>
    <property type="match status" value="1"/>
</dbReference>
<dbReference type="Pfam" id="PF14804">
    <property type="entry name" value="Jag_N"/>
    <property type="match status" value="1"/>
</dbReference>
<evidence type="ECO:0000256" key="7">
    <source>
        <dbReference type="SAM" id="MobiDB-lite"/>
    </source>
</evidence>
<comment type="subcellular location">
    <subcellularLocation>
        <location evidence="6">Cytoplasm</location>
    </subcellularLocation>
</comment>
<dbReference type="GO" id="GO:0005737">
    <property type="term" value="C:cytoplasm"/>
    <property type="evidence" value="ECO:0007669"/>
    <property type="project" value="UniProtKB-SubCell"/>
</dbReference>
<dbReference type="InterPro" id="IPR039247">
    <property type="entry name" value="KhpB"/>
</dbReference>
<dbReference type="InterPro" id="IPR015946">
    <property type="entry name" value="KH_dom-like_a/b"/>
</dbReference>
<comment type="caution">
    <text evidence="6">Lacks conserved residue(s) required for the propagation of feature annotation.</text>
</comment>
<dbReference type="InterPro" id="IPR001374">
    <property type="entry name" value="R3H_dom"/>
</dbReference>
<dbReference type="GO" id="GO:0003723">
    <property type="term" value="F:RNA binding"/>
    <property type="evidence" value="ECO:0007669"/>
    <property type="project" value="UniProtKB-UniRule"/>
</dbReference>
<organism evidence="9 10">
    <name type="scientific">Rubrobacter taiwanensis</name>
    <dbReference type="NCBI Taxonomy" id="185139"/>
    <lineage>
        <taxon>Bacteria</taxon>
        <taxon>Bacillati</taxon>
        <taxon>Actinomycetota</taxon>
        <taxon>Rubrobacteria</taxon>
        <taxon>Rubrobacterales</taxon>
        <taxon>Rubrobacteraceae</taxon>
        <taxon>Rubrobacter</taxon>
    </lineage>
</organism>
<keyword evidence="1 6" id="KW-0963">Cytoplasm</keyword>
<comment type="subunit">
    <text evidence="6">Forms a complex with KhpA.</text>
</comment>
<comment type="function">
    <text evidence="6">A probable RNA chaperone. Forms a complex with KhpA which binds to cellular RNA and controls its expression. Plays a role in peptidoglycan (PG) homeostasis and cell length regulation.</text>
</comment>
<dbReference type="InterPro" id="IPR038247">
    <property type="entry name" value="Jag_N_dom_sf"/>
</dbReference>
<dbReference type="InterPro" id="IPR036867">
    <property type="entry name" value="R3H_dom_sf"/>
</dbReference>
<gene>
    <name evidence="6" type="primary">khpB</name>
    <name evidence="6" type="synonym">eloR</name>
    <name evidence="9" type="ORF">E0L93_11720</name>
</gene>